<protein>
    <recommendedName>
        <fullName evidence="7">Protein kinase domain-containing protein</fullName>
    </recommendedName>
</protein>
<dbReference type="InterPro" id="IPR050591">
    <property type="entry name" value="GSK-3"/>
</dbReference>
<keyword evidence="9" id="KW-1185">Reference proteome</keyword>
<dbReference type="Proteomes" id="UP001432027">
    <property type="component" value="Unassembled WGS sequence"/>
</dbReference>
<organism evidence="8 9">
    <name type="scientific">Pristionchus entomophagus</name>
    <dbReference type="NCBI Taxonomy" id="358040"/>
    <lineage>
        <taxon>Eukaryota</taxon>
        <taxon>Metazoa</taxon>
        <taxon>Ecdysozoa</taxon>
        <taxon>Nematoda</taxon>
        <taxon>Chromadorea</taxon>
        <taxon>Rhabditida</taxon>
        <taxon>Rhabditina</taxon>
        <taxon>Diplogasteromorpha</taxon>
        <taxon>Diplogasteroidea</taxon>
        <taxon>Neodiplogasteridae</taxon>
        <taxon>Pristionchus</taxon>
    </lineage>
</organism>
<evidence type="ECO:0000256" key="3">
    <source>
        <dbReference type="ARBA" id="ARBA00022679"/>
    </source>
</evidence>
<dbReference type="Gene3D" id="3.30.200.20">
    <property type="entry name" value="Phosphorylase Kinase, domain 1"/>
    <property type="match status" value="1"/>
</dbReference>
<dbReference type="PROSITE" id="PS50011">
    <property type="entry name" value="PROTEIN_KINASE_DOM"/>
    <property type="match status" value="1"/>
</dbReference>
<evidence type="ECO:0000256" key="1">
    <source>
        <dbReference type="ARBA" id="ARBA00005527"/>
    </source>
</evidence>
<keyword evidence="4" id="KW-0547">Nucleotide-binding</keyword>
<name>A0AAV5TAU3_9BILA</name>
<dbReference type="InterPro" id="IPR000719">
    <property type="entry name" value="Prot_kinase_dom"/>
</dbReference>
<dbReference type="PANTHER" id="PTHR24057">
    <property type="entry name" value="GLYCOGEN SYNTHASE KINASE-3 ALPHA"/>
    <property type="match status" value="1"/>
</dbReference>
<dbReference type="Gene3D" id="1.10.510.10">
    <property type="entry name" value="Transferase(Phosphotransferase) domain 1"/>
    <property type="match status" value="1"/>
</dbReference>
<dbReference type="AlphaFoldDB" id="A0AAV5TAU3"/>
<keyword evidence="6" id="KW-0067">ATP-binding</keyword>
<keyword evidence="2" id="KW-0723">Serine/threonine-protein kinase</keyword>
<dbReference type="GO" id="GO:0030424">
    <property type="term" value="C:axon"/>
    <property type="evidence" value="ECO:0007669"/>
    <property type="project" value="TreeGrafter"/>
</dbReference>
<gene>
    <name evidence="8" type="ORF">PENTCL1PPCAC_11680</name>
</gene>
<evidence type="ECO:0000256" key="6">
    <source>
        <dbReference type="ARBA" id="ARBA00022840"/>
    </source>
</evidence>
<dbReference type="SMART" id="SM00220">
    <property type="entry name" value="S_TKc"/>
    <property type="match status" value="1"/>
</dbReference>
<dbReference type="GO" id="GO:0090090">
    <property type="term" value="P:negative regulation of canonical Wnt signaling pathway"/>
    <property type="evidence" value="ECO:0007669"/>
    <property type="project" value="TreeGrafter"/>
</dbReference>
<dbReference type="SUPFAM" id="SSF56112">
    <property type="entry name" value="Protein kinase-like (PK-like)"/>
    <property type="match status" value="1"/>
</dbReference>
<dbReference type="GO" id="GO:0030154">
    <property type="term" value="P:cell differentiation"/>
    <property type="evidence" value="ECO:0007669"/>
    <property type="project" value="TreeGrafter"/>
</dbReference>
<keyword evidence="5" id="KW-0418">Kinase</keyword>
<comment type="similarity">
    <text evidence="1">Belongs to the protein kinase superfamily. CMGC Ser/Thr protein kinase family. GSK-3 subfamily.</text>
</comment>
<comment type="caution">
    <text evidence="8">The sequence shown here is derived from an EMBL/GenBank/DDBJ whole genome shotgun (WGS) entry which is preliminary data.</text>
</comment>
<evidence type="ECO:0000256" key="2">
    <source>
        <dbReference type="ARBA" id="ARBA00022527"/>
    </source>
</evidence>
<feature type="non-terminal residue" evidence="8">
    <location>
        <position position="1"/>
    </location>
</feature>
<dbReference type="GO" id="GO:0070507">
    <property type="term" value="P:regulation of microtubule cytoskeleton organization"/>
    <property type="evidence" value="ECO:0007669"/>
    <property type="project" value="TreeGrafter"/>
</dbReference>
<evidence type="ECO:0000256" key="4">
    <source>
        <dbReference type="ARBA" id="ARBA00022741"/>
    </source>
</evidence>
<dbReference type="Pfam" id="PF00069">
    <property type="entry name" value="Pkinase"/>
    <property type="match status" value="1"/>
</dbReference>
<dbReference type="PANTHER" id="PTHR24057:SF18">
    <property type="entry name" value="SERINE_THREONINE-PROTEIN KINASE R03D7.5-RELATED"/>
    <property type="match status" value="1"/>
</dbReference>
<reference evidence="8" key="1">
    <citation type="submission" date="2023-10" db="EMBL/GenBank/DDBJ databases">
        <title>Genome assembly of Pristionchus species.</title>
        <authorList>
            <person name="Yoshida K."/>
            <person name="Sommer R.J."/>
        </authorList>
    </citation>
    <scope>NUCLEOTIDE SEQUENCE</scope>
    <source>
        <strain evidence="8">RS0144</strain>
    </source>
</reference>
<dbReference type="InterPro" id="IPR011009">
    <property type="entry name" value="Kinase-like_dom_sf"/>
</dbReference>
<evidence type="ECO:0000313" key="8">
    <source>
        <dbReference type="EMBL" id="GMS89505.1"/>
    </source>
</evidence>
<keyword evidence="3" id="KW-0808">Transferase</keyword>
<dbReference type="InterPro" id="IPR008271">
    <property type="entry name" value="Ser/Thr_kinase_AS"/>
</dbReference>
<feature type="non-terminal residue" evidence="8">
    <location>
        <position position="367"/>
    </location>
</feature>
<dbReference type="PROSITE" id="PS00108">
    <property type="entry name" value="PROTEIN_KINASE_ST"/>
    <property type="match status" value="1"/>
</dbReference>
<dbReference type="GO" id="GO:0032436">
    <property type="term" value="P:positive regulation of proteasomal ubiquitin-dependent protein catabolic process"/>
    <property type="evidence" value="ECO:0007669"/>
    <property type="project" value="TreeGrafter"/>
</dbReference>
<dbReference type="GO" id="GO:0005634">
    <property type="term" value="C:nucleus"/>
    <property type="evidence" value="ECO:0007669"/>
    <property type="project" value="TreeGrafter"/>
</dbReference>
<sequence>ENELLDVFYKDHQYALEALSRKKMWITVKNLGFHANGVFSNVYRGTMTQPEEREIVMKKSFPPSDVRNPEMLLLASMRLSNPYNIMPLLYTYKKRHEAQICEVIILPYMPHSLDQLIGKLEMTDIKLYTWQLFNGLAFLQNNNIAHRDIKPVNILVDHDKGELLIGDFGNAKVIDFGRSSSPYQITRFYRSPELLYGVSEYTWMVDVWSAGCVMGEMMKGRLLFPGADTDHQLSFIHESLGPPSHSDFIDMGVIEVTDEIMKNKAKKKRTLKKHMPSAPKESIKFLSQVLQYAPLQRLHGEDALSHSIFHELFESDGVRLNGQSTLSLLNRQKGAASRFYDYKRVIANNRGKESPSIPTPARTPEKT</sequence>
<dbReference type="FunFam" id="1.10.510.10:FF:000624">
    <property type="entry name" value="Mitogen-activated protein kinase"/>
    <property type="match status" value="1"/>
</dbReference>
<dbReference type="GO" id="GO:0005829">
    <property type="term" value="C:cytosol"/>
    <property type="evidence" value="ECO:0007669"/>
    <property type="project" value="TreeGrafter"/>
</dbReference>
<dbReference type="GO" id="GO:0005524">
    <property type="term" value="F:ATP binding"/>
    <property type="evidence" value="ECO:0007669"/>
    <property type="project" value="UniProtKB-KW"/>
</dbReference>
<accession>A0AAV5TAU3</accession>
<feature type="domain" description="Protein kinase" evidence="7">
    <location>
        <begin position="28"/>
        <end position="309"/>
    </location>
</feature>
<dbReference type="EMBL" id="BTSX01000003">
    <property type="protein sequence ID" value="GMS89505.1"/>
    <property type="molecule type" value="Genomic_DNA"/>
</dbReference>
<proteinExistence type="inferred from homology"/>
<evidence type="ECO:0000259" key="7">
    <source>
        <dbReference type="PROSITE" id="PS50011"/>
    </source>
</evidence>
<evidence type="ECO:0000256" key="5">
    <source>
        <dbReference type="ARBA" id="ARBA00022777"/>
    </source>
</evidence>
<dbReference type="GO" id="GO:0004674">
    <property type="term" value="F:protein serine/threonine kinase activity"/>
    <property type="evidence" value="ECO:0007669"/>
    <property type="project" value="UniProtKB-KW"/>
</dbReference>
<evidence type="ECO:0000313" key="9">
    <source>
        <dbReference type="Proteomes" id="UP001432027"/>
    </source>
</evidence>
<dbReference type="GO" id="GO:0007165">
    <property type="term" value="P:signal transduction"/>
    <property type="evidence" value="ECO:0007669"/>
    <property type="project" value="TreeGrafter"/>
</dbReference>